<dbReference type="WBParaSite" id="L893_g8087.t1">
    <property type="protein sequence ID" value="L893_g8087.t1"/>
    <property type="gene ID" value="L893_g8087"/>
</dbReference>
<name>A0A1I8AQQ1_9BILA</name>
<protein>
    <submittedName>
        <fullName evidence="2">MRG domain-containing protein</fullName>
    </submittedName>
</protein>
<dbReference type="Proteomes" id="UP000095287">
    <property type="component" value="Unplaced"/>
</dbReference>
<accession>A0A1I8AQQ1</accession>
<keyword evidence="1" id="KW-1185">Reference proteome</keyword>
<sequence length="129" mass="14728">MDGVPIAFCEHLFELLSVTGVAVAEKLSGSYGTLARHVLDHWARYMCRVSDGGIKGYVLYMKNGRSVDKPKEVEAIPKKFVRDVWIFLEETENASREVIRRFPYAQEYNFVLKSSSISEAWVDFACSLR</sequence>
<evidence type="ECO:0000313" key="2">
    <source>
        <dbReference type="WBParaSite" id="L893_g8087.t1"/>
    </source>
</evidence>
<organism evidence="1 2">
    <name type="scientific">Steinernema glaseri</name>
    <dbReference type="NCBI Taxonomy" id="37863"/>
    <lineage>
        <taxon>Eukaryota</taxon>
        <taxon>Metazoa</taxon>
        <taxon>Ecdysozoa</taxon>
        <taxon>Nematoda</taxon>
        <taxon>Chromadorea</taxon>
        <taxon>Rhabditida</taxon>
        <taxon>Tylenchina</taxon>
        <taxon>Panagrolaimomorpha</taxon>
        <taxon>Strongyloidoidea</taxon>
        <taxon>Steinernematidae</taxon>
        <taxon>Steinernema</taxon>
    </lineage>
</organism>
<evidence type="ECO:0000313" key="1">
    <source>
        <dbReference type="Proteomes" id="UP000095287"/>
    </source>
</evidence>
<proteinExistence type="predicted"/>
<reference evidence="2" key="1">
    <citation type="submission" date="2016-11" db="UniProtKB">
        <authorList>
            <consortium name="WormBaseParasite"/>
        </authorList>
    </citation>
    <scope>IDENTIFICATION</scope>
</reference>
<dbReference type="AlphaFoldDB" id="A0A1I8AQQ1"/>